<evidence type="ECO:0000313" key="2">
    <source>
        <dbReference type="Proteomes" id="UP000662314"/>
    </source>
</evidence>
<dbReference type="AlphaFoldDB" id="A0A8J7I5I2"/>
<accession>A0A8J7I5I2</accession>
<keyword evidence="2" id="KW-1185">Reference proteome</keyword>
<reference evidence="1 2" key="1">
    <citation type="journal article" date="2021" name="Int. J. Syst. Evol. Microbiol.">
        <title>Amazonocrinis nigriterrae gen. nov., sp. nov., Atlanticothrix silvestris gen. nov., sp. nov. and Dendronalium phyllosphericum gen. nov., sp. nov., nostocacean cyanobacteria from Brazilian environments.</title>
        <authorList>
            <person name="Alvarenga D.O."/>
            <person name="Andreote A.P.D."/>
            <person name="Branco L.H.Z."/>
            <person name="Delbaje E."/>
            <person name="Cruz R.B."/>
            <person name="Varani A.M."/>
            <person name="Fiore M.F."/>
        </authorList>
    </citation>
    <scope>NUCLEOTIDE SEQUENCE [LARGE SCALE GENOMIC DNA]</scope>
    <source>
        <strain evidence="1 2">CENA369</strain>
    </source>
</reference>
<comment type="caution">
    <text evidence="1">The sequence shown here is derived from an EMBL/GenBank/DDBJ whole genome shotgun (WGS) entry which is preliminary data.</text>
</comment>
<protein>
    <submittedName>
        <fullName evidence="1">Uncharacterized protein</fullName>
    </submittedName>
</protein>
<name>A0A8J7I5I2_9NOST</name>
<proteinExistence type="predicted"/>
<evidence type="ECO:0000313" key="1">
    <source>
        <dbReference type="EMBL" id="MBH8576330.1"/>
    </source>
</evidence>
<organism evidence="1 2">
    <name type="scientific">Dendronalium phyllosphericum CENA369</name>
    <dbReference type="NCBI Taxonomy" id="1725256"/>
    <lineage>
        <taxon>Bacteria</taxon>
        <taxon>Bacillati</taxon>
        <taxon>Cyanobacteriota</taxon>
        <taxon>Cyanophyceae</taxon>
        <taxon>Nostocales</taxon>
        <taxon>Nostocaceae</taxon>
        <taxon>Dendronalium</taxon>
        <taxon>Dendronalium phyllosphericum</taxon>
    </lineage>
</organism>
<gene>
    <name evidence="1" type="ORF">I8752_25730</name>
</gene>
<dbReference type="EMBL" id="JAECZA010000228">
    <property type="protein sequence ID" value="MBH8576330.1"/>
    <property type="molecule type" value="Genomic_DNA"/>
</dbReference>
<dbReference type="Proteomes" id="UP000662314">
    <property type="component" value="Unassembled WGS sequence"/>
</dbReference>
<dbReference type="RefSeq" id="WP_214435065.1">
    <property type="nucleotide sequence ID" value="NZ_CAWPUQ010000155.1"/>
</dbReference>
<sequence length="212" mass="23504">MITETGLFYQNLISSKLVLGVASVISFAATFATVTQTQAAQVKYRSPGNVSAIDGLVVDGITYDVTFRFDTFTNLFGSPDSSNFKTPTFWNNSQGATNTVDSFISLFSNESSIPQQINNFSYVLVPYQSIKAEDKSWYTINKIDDFITNWSTVKGESKDIFVLSNEKANYALFQAKASPAVPEPKSSIVGLGLALIPGIKYFKNRWMKVRHK</sequence>